<evidence type="ECO:0000313" key="14">
    <source>
        <dbReference type="Proteomes" id="UP000714817"/>
    </source>
</evidence>
<keyword evidence="7" id="KW-0227">DNA damage</keyword>
<evidence type="ECO:0000256" key="10">
    <source>
        <dbReference type="ARBA" id="ARBA00023014"/>
    </source>
</evidence>
<dbReference type="SUPFAM" id="SSF52141">
    <property type="entry name" value="Uracil-DNA glycosylase-like"/>
    <property type="match status" value="1"/>
</dbReference>
<dbReference type="InterPro" id="IPR036895">
    <property type="entry name" value="Uracil-DNA_glycosylase-like_sf"/>
</dbReference>
<dbReference type="PANTHER" id="PTHR33693:SF1">
    <property type="entry name" value="TYPE-4 URACIL-DNA GLYCOSYLASE"/>
    <property type="match status" value="1"/>
</dbReference>
<dbReference type="EC" id="3.2.2.27" evidence="3"/>
<keyword evidence="8" id="KW-0378">Hydrolase</keyword>
<feature type="domain" description="Uracil-DNA glycosylase-like" evidence="12">
    <location>
        <begin position="32"/>
        <end position="177"/>
    </location>
</feature>
<evidence type="ECO:0000256" key="3">
    <source>
        <dbReference type="ARBA" id="ARBA00012030"/>
    </source>
</evidence>
<evidence type="ECO:0000256" key="6">
    <source>
        <dbReference type="ARBA" id="ARBA00022723"/>
    </source>
</evidence>
<evidence type="ECO:0000256" key="11">
    <source>
        <dbReference type="ARBA" id="ARBA00023204"/>
    </source>
</evidence>
<comment type="similarity">
    <text evidence="2">Belongs to the uracil-DNA glycosylase (UDG) superfamily. Type 4 (UDGa) family.</text>
</comment>
<dbReference type="GO" id="GO:0046872">
    <property type="term" value="F:metal ion binding"/>
    <property type="evidence" value="ECO:0007669"/>
    <property type="project" value="UniProtKB-KW"/>
</dbReference>
<dbReference type="PANTHER" id="PTHR33693">
    <property type="entry name" value="TYPE-5 URACIL-DNA GLYCOSYLASE"/>
    <property type="match status" value="1"/>
</dbReference>
<keyword evidence="9" id="KW-0408">Iron</keyword>
<evidence type="ECO:0000256" key="4">
    <source>
        <dbReference type="ARBA" id="ARBA00019403"/>
    </source>
</evidence>
<dbReference type="AlphaFoldDB" id="A0A955IWR5"/>
<evidence type="ECO:0000256" key="2">
    <source>
        <dbReference type="ARBA" id="ARBA00006521"/>
    </source>
</evidence>
<dbReference type="Proteomes" id="UP000714817">
    <property type="component" value="Unassembled WGS sequence"/>
</dbReference>
<dbReference type="InterPro" id="IPR051536">
    <property type="entry name" value="UDG_Type-4/5"/>
</dbReference>
<comment type="caution">
    <text evidence="13">The sequence shown here is derived from an EMBL/GenBank/DDBJ whole genome shotgun (WGS) entry which is preliminary data.</text>
</comment>
<evidence type="ECO:0000256" key="9">
    <source>
        <dbReference type="ARBA" id="ARBA00023004"/>
    </source>
</evidence>
<reference evidence="13" key="2">
    <citation type="journal article" date="2021" name="Microbiome">
        <title>Successional dynamics and alternative stable states in a saline activated sludge microbial community over 9 years.</title>
        <authorList>
            <person name="Wang Y."/>
            <person name="Ye J."/>
            <person name="Ju F."/>
            <person name="Liu L."/>
            <person name="Boyd J.A."/>
            <person name="Deng Y."/>
            <person name="Parks D.H."/>
            <person name="Jiang X."/>
            <person name="Yin X."/>
            <person name="Woodcroft B.J."/>
            <person name="Tyson G.W."/>
            <person name="Hugenholtz P."/>
            <person name="Polz M.F."/>
            <person name="Zhang T."/>
        </authorList>
    </citation>
    <scope>NUCLEOTIDE SEQUENCE</scope>
    <source>
        <strain evidence="13">HKST-UBA80</strain>
    </source>
</reference>
<evidence type="ECO:0000259" key="12">
    <source>
        <dbReference type="SMART" id="SM00986"/>
    </source>
</evidence>
<organism evidence="13 14">
    <name type="scientific">candidate division WWE3 bacterium</name>
    <dbReference type="NCBI Taxonomy" id="2053526"/>
    <lineage>
        <taxon>Bacteria</taxon>
        <taxon>Katanobacteria</taxon>
    </lineage>
</organism>
<evidence type="ECO:0000313" key="13">
    <source>
        <dbReference type="EMBL" id="MCA9301775.1"/>
    </source>
</evidence>
<dbReference type="SMART" id="SM00986">
    <property type="entry name" value="UDG"/>
    <property type="match status" value="1"/>
</dbReference>
<evidence type="ECO:0000256" key="1">
    <source>
        <dbReference type="ARBA" id="ARBA00001400"/>
    </source>
</evidence>
<dbReference type="GO" id="GO:0004844">
    <property type="term" value="F:uracil DNA N-glycosylase activity"/>
    <property type="evidence" value="ECO:0007669"/>
    <property type="project" value="UniProtKB-EC"/>
</dbReference>
<dbReference type="NCBIfam" id="TIGR00758">
    <property type="entry name" value="UDG_fam4"/>
    <property type="match status" value="1"/>
</dbReference>
<gene>
    <name evidence="13" type="ORF">KDA10_00180</name>
</gene>
<name>A0A955IWR5_UNCKA</name>
<dbReference type="Gene3D" id="3.40.470.10">
    <property type="entry name" value="Uracil-DNA glycosylase-like domain"/>
    <property type="match status" value="1"/>
</dbReference>
<evidence type="ECO:0000256" key="8">
    <source>
        <dbReference type="ARBA" id="ARBA00022801"/>
    </source>
</evidence>
<dbReference type="SMART" id="SM00987">
    <property type="entry name" value="UreE_C"/>
    <property type="match status" value="1"/>
</dbReference>
<dbReference type="CDD" id="cd10030">
    <property type="entry name" value="UDG-F4_TTUDGA_SPO1dp_like"/>
    <property type="match status" value="1"/>
</dbReference>
<proteinExistence type="inferred from homology"/>
<dbReference type="Pfam" id="PF03167">
    <property type="entry name" value="UDG"/>
    <property type="match status" value="1"/>
</dbReference>
<dbReference type="InterPro" id="IPR005122">
    <property type="entry name" value="Uracil-DNA_glycosylase-like"/>
</dbReference>
<dbReference type="InterPro" id="IPR005273">
    <property type="entry name" value="Ura-DNA_glyco_family4"/>
</dbReference>
<comment type="catalytic activity">
    <reaction evidence="1">
        <text>Hydrolyzes single-stranded DNA or mismatched double-stranded DNA and polynucleotides, releasing free uracil.</text>
        <dbReference type="EC" id="3.2.2.27"/>
    </reaction>
</comment>
<reference evidence="13" key="1">
    <citation type="submission" date="2020-04" db="EMBL/GenBank/DDBJ databases">
        <authorList>
            <person name="Zhang T."/>
        </authorList>
    </citation>
    <scope>NUCLEOTIDE SEQUENCE</scope>
    <source>
        <strain evidence="13">HKST-UBA80</strain>
    </source>
</reference>
<evidence type="ECO:0000256" key="5">
    <source>
        <dbReference type="ARBA" id="ARBA00022485"/>
    </source>
</evidence>
<dbReference type="EMBL" id="JAGQNY010000001">
    <property type="protein sequence ID" value="MCA9301775.1"/>
    <property type="molecule type" value="Genomic_DNA"/>
</dbReference>
<evidence type="ECO:0000256" key="7">
    <source>
        <dbReference type="ARBA" id="ARBA00022763"/>
    </source>
</evidence>
<keyword evidence="6" id="KW-0479">Metal-binding</keyword>
<dbReference type="GO" id="GO:0006281">
    <property type="term" value="P:DNA repair"/>
    <property type="evidence" value="ECO:0007669"/>
    <property type="project" value="UniProtKB-KW"/>
</dbReference>
<keyword evidence="11" id="KW-0234">DNA repair</keyword>
<sequence length="203" mass="22728">MSQNTEKLQIIEREIRKCEKCSLCKTALQAVPGEGSSTAKVVFIGEAPGATEDKTGRPFVGRAGNLLEKLLEKINLSREEVWIGNIIKHRPPKNRDPLPEEIKACRGYLENQLAVIKPSLIVTLGRFAMNHFYPEGKITKDHGKLIKLHNFNVFPVYHPAAALRNRSFAEALAKDFLNIPNVLTELSKNEKSTNNTMMAKPLL</sequence>
<keyword evidence="5" id="KW-0004">4Fe-4S</keyword>
<protein>
    <recommendedName>
        <fullName evidence="4">Type-4 uracil-DNA glycosylase</fullName>
        <ecNumber evidence="3">3.2.2.27</ecNumber>
    </recommendedName>
</protein>
<accession>A0A955IWR5</accession>
<keyword evidence="10" id="KW-0411">Iron-sulfur</keyword>
<dbReference type="GO" id="GO:0051539">
    <property type="term" value="F:4 iron, 4 sulfur cluster binding"/>
    <property type="evidence" value="ECO:0007669"/>
    <property type="project" value="UniProtKB-KW"/>
</dbReference>